<sequence length="132" mass="14313">MDDDQAAFLNEGLPPSWKFKLLELYWRSYSNVIDLVVVCLCVIVMITTVLPGWCTQGTTILDTVLLVLRNVVQSTTIDFADTRTPSIDFDDDISGVTIGPVATGVRRSVNPQVPTPGNGIWPSAGAGYKVLA</sequence>
<dbReference type="AlphaFoldDB" id="A0A8H7ZU09"/>
<dbReference type="EMBL" id="JAEFCI010007288">
    <property type="protein sequence ID" value="KAG5459152.1"/>
    <property type="molecule type" value="Genomic_DNA"/>
</dbReference>
<feature type="transmembrane region" description="Helical" evidence="1">
    <location>
        <begin position="32"/>
        <end position="53"/>
    </location>
</feature>
<organism evidence="2 3">
    <name type="scientific">Olpidium bornovanus</name>
    <dbReference type="NCBI Taxonomy" id="278681"/>
    <lineage>
        <taxon>Eukaryota</taxon>
        <taxon>Fungi</taxon>
        <taxon>Fungi incertae sedis</taxon>
        <taxon>Olpidiomycota</taxon>
        <taxon>Olpidiomycotina</taxon>
        <taxon>Olpidiomycetes</taxon>
        <taxon>Olpidiales</taxon>
        <taxon>Olpidiaceae</taxon>
        <taxon>Olpidium</taxon>
    </lineage>
</organism>
<accession>A0A8H7ZU09</accession>
<evidence type="ECO:0000313" key="3">
    <source>
        <dbReference type="Proteomes" id="UP000673691"/>
    </source>
</evidence>
<dbReference type="Proteomes" id="UP000673691">
    <property type="component" value="Unassembled WGS sequence"/>
</dbReference>
<name>A0A8H7ZU09_9FUNG</name>
<keyword evidence="1" id="KW-0472">Membrane</keyword>
<reference evidence="2 3" key="1">
    <citation type="journal article" name="Sci. Rep.">
        <title>Genome-scale phylogenetic analyses confirm Olpidium as the closest living zoosporic fungus to the non-flagellated, terrestrial fungi.</title>
        <authorList>
            <person name="Chang Y."/>
            <person name="Rochon D."/>
            <person name="Sekimoto S."/>
            <person name="Wang Y."/>
            <person name="Chovatia M."/>
            <person name="Sandor L."/>
            <person name="Salamov A."/>
            <person name="Grigoriev I.V."/>
            <person name="Stajich J.E."/>
            <person name="Spatafora J.W."/>
        </authorList>
    </citation>
    <scope>NUCLEOTIDE SEQUENCE [LARGE SCALE GENOMIC DNA]</scope>
    <source>
        <strain evidence="2">S191</strain>
    </source>
</reference>
<keyword evidence="1" id="KW-0812">Transmembrane</keyword>
<evidence type="ECO:0000313" key="2">
    <source>
        <dbReference type="EMBL" id="KAG5459152.1"/>
    </source>
</evidence>
<proteinExistence type="predicted"/>
<protein>
    <submittedName>
        <fullName evidence="2">Uncharacterized protein</fullName>
    </submittedName>
</protein>
<gene>
    <name evidence="2" type="ORF">BJ554DRAFT_481</name>
</gene>
<keyword evidence="3" id="KW-1185">Reference proteome</keyword>
<comment type="caution">
    <text evidence="2">The sequence shown here is derived from an EMBL/GenBank/DDBJ whole genome shotgun (WGS) entry which is preliminary data.</text>
</comment>
<evidence type="ECO:0000256" key="1">
    <source>
        <dbReference type="SAM" id="Phobius"/>
    </source>
</evidence>
<keyword evidence="1" id="KW-1133">Transmembrane helix</keyword>